<gene>
    <name evidence="1" type="ORF">V1478_002817</name>
</gene>
<sequence>MTKEFLLHLYAFRLVRFVWWGKRGPAISNILLQQRENQKVEPGFTEVNKRLKKKYLESNPIKLKSRTIFQQNSAMFTSSWSSNYLRKYLQQHFSAIHKFVQAWNSKSIHQKLEL</sequence>
<name>A0ABD2BQW7_VESSQ</name>
<keyword evidence="2" id="KW-1185">Reference proteome</keyword>
<dbReference type="AlphaFoldDB" id="A0ABD2BQW7"/>
<accession>A0ABD2BQW7</accession>
<evidence type="ECO:0000313" key="2">
    <source>
        <dbReference type="Proteomes" id="UP001607302"/>
    </source>
</evidence>
<evidence type="ECO:0000313" key="1">
    <source>
        <dbReference type="EMBL" id="KAL2735177.1"/>
    </source>
</evidence>
<dbReference type="Proteomes" id="UP001607302">
    <property type="component" value="Unassembled WGS sequence"/>
</dbReference>
<protein>
    <submittedName>
        <fullName evidence="1">Uncharacterized protein</fullName>
    </submittedName>
</protein>
<reference evidence="1 2" key="1">
    <citation type="journal article" date="2024" name="Ann. Entomol. Soc. Am.">
        <title>Genomic analyses of the southern and eastern yellowjacket wasps (Hymenoptera: Vespidae) reveal evolutionary signatures of social life.</title>
        <authorList>
            <person name="Catto M.A."/>
            <person name="Caine P.B."/>
            <person name="Orr S.E."/>
            <person name="Hunt B.G."/>
            <person name="Goodisman M.A.D."/>
        </authorList>
    </citation>
    <scope>NUCLEOTIDE SEQUENCE [LARGE SCALE GENOMIC DNA]</scope>
    <source>
        <strain evidence="1">233</strain>
        <tissue evidence="1">Head and thorax</tissue>
    </source>
</reference>
<organism evidence="1 2">
    <name type="scientific">Vespula squamosa</name>
    <name type="common">Southern yellow jacket</name>
    <name type="synonym">Wasp</name>
    <dbReference type="NCBI Taxonomy" id="30214"/>
    <lineage>
        <taxon>Eukaryota</taxon>
        <taxon>Metazoa</taxon>
        <taxon>Ecdysozoa</taxon>
        <taxon>Arthropoda</taxon>
        <taxon>Hexapoda</taxon>
        <taxon>Insecta</taxon>
        <taxon>Pterygota</taxon>
        <taxon>Neoptera</taxon>
        <taxon>Endopterygota</taxon>
        <taxon>Hymenoptera</taxon>
        <taxon>Apocrita</taxon>
        <taxon>Aculeata</taxon>
        <taxon>Vespoidea</taxon>
        <taxon>Vespidae</taxon>
        <taxon>Vespinae</taxon>
        <taxon>Vespula</taxon>
    </lineage>
</organism>
<proteinExistence type="predicted"/>
<dbReference type="EMBL" id="JAUDFV010000064">
    <property type="protein sequence ID" value="KAL2735177.1"/>
    <property type="molecule type" value="Genomic_DNA"/>
</dbReference>
<comment type="caution">
    <text evidence="1">The sequence shown here is derived from an EMBL/GenBank/DDBJ whole genome shotgun (WGS) entry which is preliminary data.</text>
</comment>